<accession>A0A9Q0MWJ6</accession>
<evidence type="ECO:0000313" key="3">
    <source>
        <dbReference type="Proteomes" id="UP001151699"/>
    </source>
</evidence>
<proteinExistence type="predicted"/>
<dbReference type="EMBL" id="WJQU01000003">
    <property type="protein sequence ID" value="KAJ6639306.1"/>
    <property type="molecule type" value="Genomic_DNA"/>
</dbReference>
<protein>
    <submittedName>
        <fullName evidence="2">Uncharacterized protein</fullName>
    </submittedName>
</protein>
<dbReference type="AlphaFoldDB" id="A0A9Q0MWJ6"/>
<feature type="compositionally biased region" description="Basic and acidic residues" evidence="1">
    <location>
        <begin position="28"/>
        <end position="43"/>
    </location>
</feature>
<evidence type="ECO:0000256" key="1">
    <source>
        <dbReference type="SAM" id="MobiDB-lite"/>
    </source>
</evidence>
<name>A0A9Q0MWJ6_9DIPT</name>
<keyword evidence="3" id="KW-1185">Reference proteome</keyword>
<organism evidence="2 3">
    <name type="scientific">Pseudolycoriella hygida</name>
    <dbReference type="NCBI Taxonomy" id="35572"/>
    <lineage>
        <taxon>Eukaryota</taxon>
        <taxon>Metazoa</taxon>
        <taxon>Ecdysozoa</taxon>
        <taxon>Arthropoda</taxon>
        <taxon>Hexapoda</taxon>
        <taxon>Insecta</taxon>
        <taxon>Pterygota</taxon>
        <taxon>Neoptera</taxon>
        <taxon>Endopterygota</taxon>
        <taxon>Diptera</taxon>
        <taxon>Nematocera</taxon>
        <taxon>Sciaroidea</taxon>
        <taxon>Sciaridae</taxon>
        <taxon>Pseudolycoriella</taxon>
    </lineage>
</organism>
<feature type="region of interest" description="Disordered" evidence="1">
    <location>
        <begin position="24"/>
        <end position="54"/>
    </location>
</feature>
<dbReference type="Proteomes" id="UP001151699">
    <property type="component" value="Chromosome X"/>
</dbReference>
<evidence type="ECO:0000313" key="2">
    <source>
        <dbReference type="EMBL" id="KAJ6639306.1"/>
    </source>
</evidence>
<gene>
    <name evidence="2" type="ORF">Bhyg_12050</name>
</gene>
<sequence length="111" mass="12757">MRYKNRKVKTFNCSIDIVNEAEQGGSLDVRESQPKFPNEEHDNIISYSDDTTDSFDNDIDNIEGTTEQADISHDLRTNDSFEILRSGEVENLNKFTRTQRESEIKLTPLGK</sequence>
<reference evidence="2" key="1">
    <citation type="submission" date="2022-07" db="EMBL/GenBank/DDBJ databases">
        <authorList>
            <person name="Trinca V."/>
            <person name="Uliana J.V.C."/>
            <person name="Torres T.T."/>
            <person name="Ward R.J."/>
            <person name="Monesi N."/>
        </authorList>
    </citation>
    <scope>NUCLEOTIDE SEQUENCE</scope>
    <source>
        <strain evidence="2">HSMRA1968</strain>
        <tissue evidence="2">Whole embryos</tissue>
    </source>
</reference>
<comment type="caution">
    <text evidence="2">The sequence shown here is derived from an EMBL/GenBank/DDBJ whole genome shotgun (WGS) entry which is preliminary data.</text>
</comment>